<keyword evidence="9 11" id="KW-1133">Transmembrane helix</keyword>
<feature type="transmembrane region" description="Helical" evidence="11">
    <location>
        <begin position="177"/>
        <end position="196"/>
    </location>
</feature>
<dbReference type="PANTHER" id="PTHR45630:SF11">
    <property type="entry name" value="CATION-TRANSPORTING P-TYPE ATPASE N-TERMINAL DOMAIN-CONTAINING PROTEIN"/>
    <property type="match status" value="1"/>
</dbReference>
<dbReference type="InterPro" id="IPR023214">
    <property type="entry name" value="HAD_sf"/>
</dbReference>
<feature type="transmembrane region" description="Helical" evidence="11">
    <location>
        <begin position="1164"/>
        <end position="1182"/>
    </location>
</feature>
<dbReference type="SUPFAM" id="SSF81653">
    <property type="entry name" value="Calcium ATPase, transduction domain A"/>
    <property type="match status" value="1"/>
</dbReference>
<evidence type="ECO:0000256" key="9">
    <source>
        <dbReference type="ARBA" id="ARBA00022989"/>
    </source>
</evidence>
<dbReference type="Gene3D" id="2.70.150.10">
    <property type="entry name" value="Calcium-transporting ATPase, cytoplasmic transduction domain A"/>
    <property type="match status" value="1"/>
</dbReference>
<dbReference type="InterPro" id="IPR001757">
    <property type="entry name" value="P_typ_ATPase"/>
</dbReference>
<gene>
    <name evidence="14" type="ORF">CcCBS67573_g02801</name>
</gene>
<evidence type="ECO:0000256" key="8">
    <source>
        <dbReference type="ARBA" id="ARBA00022967"/>
    </source>
</evidence>
<feature type="signal peptide" evidence="12">
    <location>
        <begin position="1"/>
        <end position="17"/>
    </location>
</feature>
<feature type="transmembrane region" description="Helical" evidence="11">
    <location>
        <begin position="1317"/>
        <end position="1335"/>
    </location>
</feature>
<feature type="transmembrane region" description="Helical" evidence="11">
    <location>
        <begin position="260"/>
        <end position="288"/>
    </location>
</feature>
<keyword evidence="12" id="KW-0732">Signal</keyword>
<dbReference type="GO" id="GO:0016020">
    <property type="term" value="C:membrane"/>
    <property type="evidence" value="ECO:0007669"/>
    <property type="project" value="UniProtKB-SubCell"/>
</dbReference>
<proteinExistence type="inferred from homology"/>
<evidence type="ECO:0000256" key="11">
    <source>
        <dbReference type="SAM" id="Phobius"/>
    </source>
</evidence>
<evidence type="ECO:0000256" key="12">
    <source>
        <dbReference type="SAM" id="SignalP"/>
    </source>
</evidence>
<dbReference type="GO" id="GO:0019829">
    <property type="term" value="F:ATPase-coupled monoatomic cation transmembrane transporter activity"/>
    <property type="evidence" value="ECO:0007669"/>
    <property type="project" value="TreeGrafter"/>
</dbReference>
<feature type="transmembrane region" description="Helical" evidence="11">
    <location>
        <begin position="694"/>
        <end position="717"/>
    </location>
</feature>
<feature type="transmembrane region" description="Helical" evidence="11">
    <location>
        <begin position="308"/>
        <end position="327"/>
    </location>
</feature>
<evidence type="ECO:0000259" key="13">
    <source>
        <dbReference type="Pfam" id="PF00122"/>
    </source>
</evidence>
<feature type="transmembrane region" description="Helical" evidence="11">
    <location>
        <begin position="1229"/>
        <end position="1251"/>
    </location>
</feature>
<dbReference type="Gene3D" id="3.40.1110.10">
    <property type="entry name" value="Calcium-transporting ATPase, cytoplasmic domain N"/>
    <property type="match status" value="1"/>
</dbReference>
<feature type="chain" id="PRO_5021256225" description="P-type ATPase A domain-containing protein" evidence="12">
    <location>
        <begin position="18"/>
        <end position="1434"/>
    </location>
</feature>
<dbReference type="SUPFAM" id="SSF81660">
    <property type="entry name" value="Metal cation-transporting ATPase, ATP-binding domain N"/>
    <property type="match status" value="1"/>
</dbReference>
<feature type="domain" description="P-type ATPase A" evidence="13">
    <location>
        <begin position="533"/>
        <end position="650"/>
    </location>
</feature>
<dbReference type="InterPro" id="IPR059000">
    <property type="entry name" value="ATPase_P-type_domA"/>
</dbReference>
<dbReference type="InterPro" id="IPR008250">
    <property type="entry name" value="ATPase_P-typ_transduc_dom_A_sf"/>
</dbReference>
<dbReference type="InterPro" id="IPR044492">
    <property type="entry name" value="P_typ_ATPase_HD_dom"/>
</dbReference>
<keyword evidence="5" id="KW-0547">Nucleotide-binding</keyword>
<dbReference type="PRINTS" id="PR00121">
    <property type="entry name" value="NAKATPASE"/>
</dbReference>
<feature type="transmembrane region" description="Helical" evidence="11">
    <location>
        <begin position="492"/>
        <end position="516"/>
    </location>
</feature>
<evidence type="ECO:0000256" key="5">
    <source>
        <dbReference type="ARBA" id="ARBA00022741"/>
    </source>
</evidence>
<dbReference type="GO" id="GO:0005524">
    <property type="term" value="F:ATP binding"/>
    <property type="evidence" value="ECO:0007669"/>
    <property type="project" value="UniProtKB-KW"/>
</dbReference>
<dbReference type="SUPFAM" id="SSF56784">
    <property type="entry name" value="HAD-like"/>
    <property type="match status" value="1"/>
</dbReference>
<sequence>MHAAIVALVAVLGMVEGKAFLHTPNAQCGVPVKMDATCPIVCARSVAQCPKALLGASIAACVTTGLTVCVDGSCRSQCPASVEPVCVCAKTGFVLADASASTGTWVPCSTAADTNILPINVNYTDPPSVLYDKPNLPVWKACQATANFKVSDGNVVFNTCNAVPQTRTKNPLAPEFLATYCIMSIEVLILFIYFLIKISRERNVAEKDFIRIQEYSPTSTPTSKNPFERDVELQEIGSSSSTSNADMDGLRFTGYRTDPIGVIANMTVIITSFIWMILLAILVLDYYSAFSRFNFRRDSDLLFNDHELLSTVFIVSWHFVLVWFLGLKAVQERSESYFGRRVPISEATLVQIEKKVVDSVAIANMGAISEFVRSFEARMRRFFRAEHSVSMVPVKVTSNGRRYIEFECVRYVYDDRAGRFQPFTFSVGPTFADLHQQVRGLGSSEAHDRTELVGPNVIAFPADTFYTALVKEFSGIFYIYQMMSLWTWYYYAYYYMGLVLTFVIVSSGLSKVRVFLQSQRRVLSMANFSGSGVRVLRNGSWVLVSTEDLVPGDVIEVVASTHVLPVDAVLVDGGAVCDESSLTGEALPVVKFPVKNDPSLTYRRDDSTKSNSLYAGCFVLETQPAQKGKPVLAIVTATGAVTSKGRLVKDILFPSKVSFVFQEHLKVVFFMLILWGIVMLVLSIVLLGTTGADAWFYGMFTISQVLSPLLPAVLVIGQSVASERLAKKGILCVDLDRITLSGKVKVYCFDKTGTLTKEGLNFLGIQHSLISAGGPKFGAVLNDFGSFPTPIRYAMLACHSVTMVGDSPVGNFVDVEMFRTTEARLGRPGEGTDLGVPDTTVVYPTVNGDPDLQILKRFEFVHSNAYMTVLMRDPSDGKMYAYLKGSFEKIRDICEPSSLPGDAENNARFHASEGCYVLAFARKEIPSTISVSEAASMARSTLEKGGINFIGLCLFRNELKHDTADALEELRDGGCRVVMITGDNMDTGVFVAKRCGMIRSNEFGEVLVFKGDVDPRDSAKVIWTNTEDGSVISQSSLSSLLAAARLGNYRPTELAVTGKAFNALLAAGSMRTLLFDTRVFARMSPDDKVMCVRLHMEKAITAMCGDGGNDAGALKAAHSGIALSEAESSVVAHFSSRDRSIFSCVELLREARCALDISFASYKYLIMYGEILAFLGLIQYYFTVNMSQAMWILIDGSTVPLSWALTQAVPAKRLARTRPTARLLGPETVISVVGMIFINCIFGIVAVVMLYGERTTNGNWFSCQEFDGAYYDIRRWWELADNFEGAVTGILIVFQIVHAAAVFGIGRVYRSGFFKNVIFMSIYGSILVLLSVLTLSDPNALTCAFHINCGTSAAITRLNQATGTKYATNFWGQPTEYYTFSGHNILPMQFRLRLWGLAMGNLVVLIAFQWGVVLTFGRAIAKRQWPQTRLLYKP</sequence>
<dbReference type="GO" id="GO:0016887">
    <property type="term" value="F:ATP hydrolysis activity"/>
    <property type="evidence" value="ECO:0007669"/>
    <property type="project" value="InterPro"/>
</dbReference>
<reference evidence="14 15" key="1">
    <citation type="journal article" date="2019" name="Sci. Rep.">
        <title>Comparative genomics of chytrid fungi reveal insights into the obligate biotrophic and pathogenic lifestyle of Synchytrium endobioticum.</title>
        <authorList>
            <person name="van de Vossenberg B.T.L.H."/>
            <person name="Warris S."/>
            <person name="Nguyen H.D.T."/>
            <person name="van Gent-Pelzer M.P.E."/>
            <person name="Joly D.L."/>
            <person name="van de Geest H.C."/>
            <person name="Bonants P.J.M."/>
            <person name="Smith D.S."/>
            <person name="Levesque C.A."/>
            <person name="van der Lee T.A.J."/>
        </authorList>
    </citation>
    <scope>NUCLEOTIDE SEQUENCE [LARGE SCALE GENOMIC DNA]</scope>
    <source>
        <strain evidence="14 15">CBS 675.73</strain>
    </source>
</reference>
<keyword evidence="7" id="KW-0460">Magnesium</keyword>
<evidence type="ECO:0000256" key="6">
    <source>
        <dbReference type="ARBA" id="ARBA00022840"/>
    </source>
</evidence>
<dbReference type="InterPro" id="IPR006544">
    <property type="entry name" value="P-type_TPase_V"/>
</dbReference>
<dbReference type="GO" id="GO:0140358">
    <property type="term" value="F:P-type transmembrane transporter activity"/>
    <property type="evidence" value="ECO:0007669"/>
    <property type="project" value="InterPro"/>
</dbReference>
<keyword evidence="4" id="KW-0479">Metal-binding</keyword>
<keyword evidence="6" id="KW-0067">ATP-binding</keyword>
<dbReference type="OrthoDB" id="48943at2759"/>
<comment type="subcellular location">
    <subcellularLocation>
        <location evidence="1">Membrane</location>
        <topology evidence="1">Multi-pass membrane protein</topology>
    </subcellularLocation>
</comment>
<evidence type="ECO:0000256" key="3">
    <source>
        <dbReference type="ARBA" id="ARBA00022692"/>
    </source>
</evidence>
<dbReference type="PROSITE" id="PS01229">
    <property type="entry name" value="COF_2"/>
    <property type="match status" value="1"/>
</dbReference>
<accession>A0A507FI09</accession>
<dbReference type="InterPro" id="IPR036412">
    <property type="entry name" value="HAD-like_sf"/>
</dbReference>
<dbReference type="PANTHER" id="PTHR45630">
    <property type="entry name" value="CATION-TRANSPORTING ATPASE-RELATED"/>
    <property type="match status" value="1"/>
</dbReference>
<evidence type="ECO:0000256" key="4">
    <source>
        <dbReference type="ARBA" id="ARBA00022723"/>
    </source>
</evidence>
<dbReference type="Pfam" id="PF00122">
    <property type="entry name" value="E1-E2_ATPase"/>
    <property type="match status" value="1"/>
</dbReference>
<keyword evidence="3 11" id="KW-0812">Transmembrane</keyword>
<evidence type="ECO:0000313" key="15">
    <source>
        <dbReference type="Proteomes" id="UP000320333"/>
    </source>
</evidence>
<keyword evidence="15" id="KW-1185">Reference proteome</keyword>
<evidence type="ECO:0000256" key="1">
    <source>
        <dbReference type="ARBA" id="ARBA00004141"/>
    </source>
</evidence>
<dbReference type="EMBL" id="QEAP01000063">
    <property type="protein sequence ID" value="TPX75933.1"/>
    <property type="molecule type" value="Genomic_DNA"/>
</dbReference>
<dbReference type="GO" id="GO:0046872">
    <property type="term" value="F:metal ion binding"/>
    <property type="evidence" value="ECO:0007669"/>
    <property type="project" value="UniProtKB-KW"/>
</dbReference>
<dbReference type="STRING" id="246404.A0A507FI09"/>
<feature type="transmembrane region" description="Helical" evidence="11">
    <location>
        <begin position="1394"/>
        <end position="1416"/>
    </location>
</feature>
<keyword evidence="8" id="KW-1278">Translocase</keyword>
<evidence type="ECO:0000313" key="14">
    <source>
        <dbReference type="EMBL" id="TPX75933.1"/>
    </source>
</evidence>
<dbReference type="PRINTS" id="PR00119">
    <property type="entry name" value="CATATPASE"/>
</dbReference>
<feature type="transmembrane region" description="Helical" evidence="11">
    <location>
        <begin position="667"/>
        <end position="688"/>
    </location>
</feature>
<dbReference type="InterPro" id="IPR018303">
    <property type="entry name" value="ATPase_P-typ_P_site"/>
</dbReference>
<dbReference type="SFLD" id="SFLDF00027">
    <property type="entry name" value="p-type_atpase"/>
    <property type="match status" value="1"/>
</dbReference>
<comment type="caution">
    <text evidence="14">The sequence shown here is derived from an EMBL/GenBank/DDBJ whole genome shotgun (WGS) entry which is preliminary data.</text>
</comment>
<dbReference type="Proteomes" id="UP000320333">
    <property type="component" value="Unassembled WGS sequence"/>
</dbReference>
<dbReference type="SUPFAM" id="SSF81665">
    <property type="entry name" value="Calcium ATPase, transmembrane domain M"/>
    <property type="match status" value="1"/>
</dbReference>
<keyword evidence="10 11" id="KW-0472">Membrane</keyword>
<name>A0A507FI09_9FUNG</name>
<evidence type="ECO:0000256" key="10">
    <source>
        <dbReference type="ARBA" id="ARBA00023136"/>
    </source>
</evidence>
<evidence type="ECO:0000256" key="2">
    <source>
        <dbReference type="ARBA" id="ARBA00006000"/>
    </source>
</evidence>
<comment type="similarity">
    <text evidence="2">Belongs to the cation transport ATPase (P-type) (TC 3.A.3) family. Type V subfamily.</text>
</comment>
<dbReference type="PROSITE" id="PS00154">
    <property type="entry name" value="ATPASE_E1_E2"/>
    <property type="match status" value="1"/>
</dbReference>
<dbReference type="SFLD" id="SFLDG00002">
    <property type="entry name" value="C1.7:_P-type_atpase_like"/>
    <property type="match status" value="1"/>
</dbReference>
<organism evidence="14 15">
    <name type="scientific">Chytriomyces confervae</name>
    <dbReference type="NCBI Taxonomy" id="246404"/>
    <lineage>
        <taxon>Eukaryota</taxon>
        <taxon>Fungi</taxon>
        <taxon>Fungi incertae sedis</taxon>
        <taxon>Chytridiomycota</taxon>
        <taxon>Chytridiomycota incertae sedis</taxon>
        <taxon>Chytridiomycetes</taxon>
        <taxon>Chytridiales</taxon>
        <taxon>Chytriomycetaceae</taxon>
        <taxon>Chytriomyces</taxon>
    </lineage>
</organism>
<evidence type="ECO:0000256" key="7">
    <source>
        <dbReference type="ARBA" id="ARBA00022842"/>
    </source>
</evidence>
<dbReference type="SFLD" id="SFLDS00003">
    <property type="entry name" value="Haloacid_Dehalogenase"/>
    <property type="match status" value="1"/>
</dbReference>
<protein>
    <recommendedName>
        <fullName evidence="13">P-type ATPase A domain-containing protein</fullName>
    </recommendedName>
</protein>
<feature type="transmembrane region" description="Helical" evidence="11">
    <location>
        <begin position="1285"/>
        <end position="1305"/>
    </location>
</feature>
<dbReference type="NCBIfam" id="TIGR01494">
    <property type="entry name" value="ATPase_P-type"/>
    <property type="match status" value="1"/>
</dbReference>
<dbReference type="Gene3D" id="3.40.50.1000">
    <property type="entry name" value="HAD superfamily/HAD-like"/>
    <property type="match status" value="1"/>
</dbReference>
<dbReference type="InterPro" id="IPR023299">
    <property type="entry name" value="ATPase_P-typ_cyto_dom_N"/>
</dbReference>
<dbReference type="InterPro" id="IPR023298">
    <property type="entry name" value="ATPase_P-typ_TM_dom_sf"/>
</dbReference>